<feature type="signal peptide" evidence="4">
    <location>
        <begin position="1"/>
        <end position="28"/>
    </location>
</feature>
<dbReference type="Proteomes" id="UP000702209">
    <property type="component" value="Unassembled WGS sequence"/>
</dbReference>
<reference evidence="5 6" key="1">
    <citation type="submission" date="2020-10" db="EMBL/GenBank/DDBJ databases">
        <title>Identification of Nocardia species via Next-generation sequencing and recognition of intraspecies genetic diversity.</title>
        <authorList>
            <person name="Li P."/>
            <person name="Li P."/>
            <person name="Lu B."/>
        </authorList>
    </citation>
    <scope>NUCLEOTIDE SEQUENCE [LARGE SCALE GENOMIC DNA]</scope>
    <source>
        <strain evidence="5 6">BJ06-0157</strain>
    </source>
</reference>
<gene>
    <name evidence="5" type="ORF">IU459_14025</name>
</gene>
<name>A0ABS0CQ01_9NOCA</name>
<dbReference type="PANTHER" id="PTHR10272:SF0">
    <property type="entry name" value="PLATELET-ACTIVATING FACTOR ACETYLHYDROLASE"/>
    <property type="match status" value="1"/>
</dbReference>
<dbReference type="Gene3D" id="3.40.50.1820">
    <property type="entry name" value="alpha/beta hydrolase"/>
    <property type="match status" value="1"/>
</dbReference>
<dbReference type="RefSeq" id="WP_195129953.1">
    <property type="nucleotide sequence ID" value="NZ_JADLQX010000009.1"/>
</dbReference>
<organism evidence="5 6">
    <name type="scientific">Nocardia amamiensis</name>
    <dbReference type="NCBI Taxonomy" id="404578"/>
    <lineage>
        <taxon>Bacteria</taxon>
        <taxon>Bacillati</taxon>
        <taxon>Actinomycetota</taxon>
        <taxon>Actinomycetes</taxon>
        <taxon>Mycobacteriales</taxon>
        <taxon>Nocardiaceae</taxon>
        <taxon>Nocardia</taxon>
    </lineage>
</organism>
<proteinExistence type="predicted"/>
<dbReference type="Pfam" id="PF03403">
    <property type="entry name" value="PAF-AH_p_II"/>
    <property type="match status" value="2"/>
</dbReference>
<dbReference type="EMBL" id="JADLQX010000009">
    <property type="protein sequence ID" value="MBF6298650.1"/>
    <property type="molecule type" value="Genomic_DNA"/>
</dbReference>
<keyword evidence="3" id="KW-0443">Lipid metabolism</keyword>
<dbReference type="PANTHER" id="PTHR10272">
    <property type="entry name" value="PLATELET-ACTIVATING FACTOR ACETYLHYDROLASE"/>
    <property type="match status" value="1"/>
</dbReference>
<accession>A0ABS0CQ01</accession>
<evidence type="ECO:0000256" key="1">
    <source>
        <dbReference type="ARBA" id="ARBA00022801"/>
    </source>
</evidence>
<keyword evidence="1 5" id="KW-0378">Hydrolase</keyword>
<dbReference type="SUPFAM" id="SSF53474">
    <property type="entry name" value="alpha/beta-Hydrolases"/>
    <property type="match status" value="1"/>
</dbReference>
<evidence type="ECO:0000256" key="2">
    <source>
        <dbReference type="ARBA" id="ARBA00022963"/>
    </source>
</evidence>
<evidence type="ECO:0000256" key="4">
    <source>
        <dbReference type="SAM" id="SignalP"/>
    </source>
</evidence>
<evidence type="ECO:0000256" key="3">
    <source>
        <dbReference type="ARBA" id="ARBA00023098"/>
    </source>
</evidence>
<keyword evidence="2" id="KW-0442">Lipid degradation</keyword>
<sequence>MIARAVSGFAAALVVFISGAYFAGLAHADVPAPTGGYLVGRTDRTVAAGGRELPVSVWYPAAAPAIPAHYVPASNPVAAALLATDAALWLREPSAVPAMLAATVAAGQDAPLDTALGPLPVVVYSPGLGTPRWLASGLAADLASRGYVVIGVDHPGETPAVEVHGKLVLGTPPAYDDAEYMRRALDIRVADVRLVLDELRTLPVVGAHVDLARIAVAGHSYGGLTTVAAMRAEPRVRAGVVLDGPAGWTDNTDVERGGVDRPVLMLASGDMLHASWIRFASDSPAFTLGTIRGAEHYAATDLPALVPSTARCGSLPAERATAITRSVVTGFLDEQLRGAATPVPVWPELEWRTR</sequence>
<feature type="chain" id="PRO_5045204265" evidence="4">
    <location>
        <begin position="29"/>
        <end position="354"/>
    </location>
</feature>
<evidence type="ECO:0000313" key="5">
    <source>
        <dbReference type="EMBL" id="MBF6298650.1"/>
    </source>
</evidence>
<dbReference type="GO" id="GO:0016787">
    <property type="term" value="F:hydrolase activity"/>
    <property type="evidence" value="ECO:0007669"/>
    <property type="project" value="UniProtKB-KW"/>
</dbReference>
<evidence type="ECO:0000313" key="6">
    <source>
        <dbReference type="Proteomes" id="UP000702209"/>
    </source>
</evidence>
<dbReference type="InterPro" id="IPR029058">
    <property type="entry name" value="AB_hydrolase_fold"/>
</dbReference>
<comment type="caution">
    <text evidence="5">The sequence shown here is derived from an EMBL/GenBank/DDBJ whole genome shotgun (WGS) entry which is preliminary data.</text>
</comment>
<keyword evidence="6" id="KW-1185">Reference proteome</keyword>
<protein>
    <submittedName>
        <fullName evidence="5">Alpha/beta hydrolase</fullName>
    </submittedName>
</protein>
<keyword evidence="4" id="KW-0732">Signal</keyword>